<dbReference type="CDD" id="cd03024">
    <property type="entry name" value="DsbA_FrnE"/>
    <property type="match status" value="1"/>
</dbReference>
<dbReference type="GO" id="GO:0016491">
    <property type="term" value="F:oxidoreductase activity"/>
    <property type="evidence" value="ECO:0007669"/>
    <property type="project" value="InterPro"/>
</dbReference>
<proteinExistence type="predicted"/>
<dbReference type="PANTHER" id="PTHR13887:SF41">
    <property type="entry name" value="THIOREDOXIN SUPERFAMILY PROTEIN"/>
    <property type="match status" value="1"/>
</dbReference>
<protein>
    <recommendedName>
        <fullName evidence="1">DSBA-like thioredoxin domain-containing protein</fullName>
    </recommendedName>
</protein>
<gene>
    <name evidence="2" type="ORF">CFX0092_B0171</name>
</gene>
<dbReference type="EMBL" id="LN890656">
    <property type="protein sequence ID" value="CUS05705.1"/>
    <property type="molecule type" value="Genomic_DNA"/>
</dbReference>
<dbReference type="Gene3D" id="3.40.30.10">
    <property type="entry name" value="Glutaredoxin"/>
    <property type="match status" value="1"/>
</dbReference>
<dbReference type="SUPFAM" id="SSF52833">
    <property type="entry name" value="Thioredoxin-like"/>
    <property type="match status" value="1"/>
</dbReference>
<name>A0A160T8Z4_9CHLR</name>
<sequence>MQIDLFSDIVCPWCRIGKRHLELALAEWAGEPVTVRYRSFFLDPTIPPEGNDFRAHLTAKGGGRVALEQFFATPRERGAAVGLPFNFEAIDKAPNTMLAHRLAYLAPEARRGELLDALYAAYFEHGRDIGDAAVLVEVAAACGLDGATIATALAGDEGTDDVLADVAFAQQAGISGVPFFIFNDKYAFSGAQPPAMIQRVLEQVVSQT</sequence>
<dbReference type="KEGG" id="pbf:CFX0092_B0171"/>
<dbReference type="AlphaFoldDB" id="A0A160T8Z4"/>
<dbReference type="RefSeq" id="WP_157913310.1">
    <property type="nucleotide sequence ID" value="NZ_LN890656.1"/>
</dbReference>
<organism evidence="2 3">
    <name type="scientific">Candidatus Promineifilum breve</name>
    <dbReference type="NCBI Taxonomy" id="1806508"/>
    <lineage>
        <taxon>Bacteria</taxon>
        <taxon>Bacillati</taxon>
        <taxon>Chloroflexota</taxon>
        <taxon>Ardenticatenia</taxon>
        <taxon>Candidatus Promineifilales</taxon>
        <taxon>Candidatus Promineifilaceae</taxon>
        <taxon>Candidatus Promineifilum</taxon>
    </lineage>
</organism>
<feature type="domain" description="DSBA-like thioredoxin" evidence="1">
    <location>
        <begin position="2"/>
        <end position="201"/>
    </location>
</feature>
<reference evidence="2" key="1">
    <citation type="submission" date="2016-01" db="EMBL/GenBank/DDBJ databases">
        <authorList>
            <person name="Mcilroy J.S."/>
            <person name="Karst M S."/>
            <person name="Albertsen M."/>
        </authorList>
    </citation>
    <scope>NUCLEOTIDE SEQUENCE</scope>
    <source>
        <strain evidence="2">Cfx-K</strain>
    </source>
</reference>
<accession>A0A160T8Z4</accession>
<evidence type="ECO:0000259" key="1">
    <source>
        <dbReference type="Pfam" id="PF01323"/>
    </source>
</evidence>
<evidence type="ECO:0000313" key="2">
    <source>
        <dbReference type="EMBL" id="CUS05705.1"/>
    </source>
</evidence>
<dbReference type="PANTHER" id="PTHR13887">
    <property type="entry name" value="GLUTATHIONE S-TRANSFERASE KAPPA"/>
    <property type="match status" value="1"/>
</dbReference>
<keyword evidence="3" id="KW-1185">Reference proteome</keyword>
<dbReference type="Proteomes" id="UP000215027">
    <property type="component" value="Chromosome II"/>
</dbReference>
<dbReference type="OrthoDB" id="9799122at2"/>
<evidence type="ECO:0000313" key="3">
    <source>
        <dbReference type="Proteomes" id="UP000215027"/>
    </source>
</evidence>
<dbReference type="InterPro" id="IPR036249">
    <property type="entry name" value="Thioredoxin-like_sf"/>
</dbReference>
<dbReference type="InterPro" id="IPR001853">
    <property type="entry name" value="DSBA-like_thioredoxin_dom"/>
</dbReference>
<dbReference type="Pfam" id="PF01323">
    <property type="entry name" value="DSBA"/>
    <property type="match status" value="1"/>
</dbReference>